<dbReference type="InterPro" id="IPR016187">
    <property type="entry name" value="CTDL_fold"/>
</dbReference>
<feature type="domain" description="C-type lectin" evidence="2">
    <location>
        <begin position="1576"/>
        <end position="1689"/>
    </location>
</feature>
<dbReference type="EMBL" id="JAEHOE010000090">
    <property type="protein sequence ID" value="KAG2487947.1"/>
    <property type="molecule type" value="Genomic_DNA"/>
</dbReference>
<dbReference type="SUPFAM" id="SSF51092">
    <property type="entry name" value="Vitelline membrane outer protein-I (VMO-I)"/>
    <property type="match status" value="1"/>
</dbReference>
<evidence type="ECO:0000256" key="1">
    <source>
        <dbReference type="SAM" id="MobiDB-lite"/>
    </source>
</evidence>
<dbReference type="Gene3D" id="2.100.10.20">
    <property type="entry name" value="Vitelline membrane outer layer protein I (VOMI)"/>
    <property type="match status" value="1"/>
</dbReference>
<dbReference type="PANTHER" id="PTHR22803">
    <property type="entry name" value="MANNOSE, PHOSPHOLIPASE, LECTIN RECEPTOR RELATED"/>
    <property type="match status" value="1"/>
</dbReference>
<dbReference type="Pfam" id="PF00059">
    <property type="entry name" value="Lectin_C"/>
    <property type="match status" value="4"/>
</dbReference>
<organism evidence="3 4">
    <name type="scientific">Edaphochlamys debaryana</name>
    <dbReference type="NCBI Taxonomy" id="47281"/>
    <lineage>
        <taxon>Eukaryota</taxon>
        <taxon>Viridiplantae</taxon>
        <taxon>Chlorophyta</taxon>
        <taxon>core chlorophytes</taxon>
        <taxon>Chlorophyceae</taxon>
        <taxon>CS clade</taxon>
        <taxon>Chlamydomonadales</taxon>
        <taxon>Chlamydomonadales incertae sedis</taxon>
        <taxon>Edaphochlamys</taxon>
    </lineage>
</organism>
<accession>A0A836BTB7</accession>
<feature type="domain" description="C-type lectin" evidence="2">
    <location>
        <begin position="730"/>
        <end position="854"/>
    </location>
</feature>
<protein>
    <recommendedName>
        <fullName evidence="2">C-type lectin domain-containing protein</fullName>
    </recommendedName>
</protein>
<dbReference type="SMART" id="SM00034">
    <property type="entry name" value="CLECT"/>
    <property type="match status" value="7"/>
</dbReference>
<sequence>MPLQIVTNAFNASACCSSCTLTRGCFSWTHDRNASVCLLYRDSVIGVDLNDPANLDFFDIDYAPGFTTGFAYPEPYENREDNYDLYYCSRLVAVPYQTSANPGYWFETFPCQSTVTVACRRPTPMDSSALTEEERNAITQYMEPVASFFTSGGLTELSLYDAFLDRPSAEAMCGLLGGSLVDASKDDVYVDVTNLGLEAMFAQPTLFATVTVTPGISLVVDNSTQRSEFHVNLRGRPGGFSWGSGVVENRGLWAPGEPDSSPLEPVVSRPMCQRPVAASRLGVSLRTIPPSAQTLQGSAHFMLYTRLMDWPTARVMCKAQGGDLAFFDSPAQYEQVTDMVFSWMRGNPHLATNFSTWFGLNDRVAEGDFRWAGQPWLPSPTWARWASNARSTDEAVLIAEAATSFGELASLAACPPGTYVTGIQARVDRRVFTAPAATDTSEDGLGVINIRMQCGNSTTVNVATIQSGEDPTTSLGPWSDPASVMRSCTGTGNYAVGVAIKSLDPQDITVQNKRRVCYKTGECKTFFDPVTTNSDDFGATSIQLLCRTGGAVEISNANPSPGNWSRPTMCDTGFFMCGFAVSSQQYRAGITRYHTYTDYYDNTAVNSLQIRCCRESIVNNTQDCGEIRYTLPSNSTKGSAAWVDQPCKTTRTQISANFVLCRRELSSTASQGVAIVKKDGVSERGAGLLAVTVPTIADPVLPTVVQAASPVALEVFNYTTTVSSEDELSFWFVPMPWALASSWCKAHSSELASLTDSVQVLAASKLVQRWLERYEVNQVNPANELSVWFGASNAGSRAPWRYTSGDAVQYSAWGAQSKEPRLASCGELKFLTSGAVFPVWIASPCNRHLPFICRRSSSRRPAPVLGAPPSASMTLYSSRTTLFNQDMTWDSAKGFCEQRGGVLASVNSESEAYLMVDMVQEWARSRLATGTVRIWLGSKFMPTANAPAADADGETTTPAAGSWSWLDKTEFNYLRYQQSLPTTSSPVELCLVWNILVYPDQRPQTALPDKWEAVPCTQIAYPMCQADLQPFICQDPNPGIIPNPELGGDEVFCPPGTVLTGIQGAIPASSQAVAERSISFAGICGNPSAPAALGSRDRDSKPTCRYDWSLPRQQGLRGWRVRGTVQSRIDQCIELCGLDSARMQEAYASPKLAVLFKSTNSSSAYAPTDAVDSGCYCAVAYNGLALGVQALQDAMMPTAGNDVILDFGTQRSIEAVCAFSVEALSTLTTLPTQFRLELPDLGYVPVLTSIVRDSKYRVFTQGADWNAAQRVCTLNGGHLAVLESAQDIRDLVNLIQSVGNMRFPVGMGLWLGLFLAQSPQYRWVDGTPLTYNITIGEEWDYSPTNCGALSLTGTTQSTYTGTVSTRGCDNMLAFVCETSTIVDDSLAGITPGVTQAVTGLGQGLGSWSVTLYTAHMVSWLDAQRICRYEGQELVWFFTQAEQQWLTQRLQSSTTLAVGVWTGLSSDAGGRMAWRSSKLSDARAMELSTWQLPRGISNDTESLDRNGGVCGALVRPSPTQPYQMTLVSCDTPLAFVCKTGQRWVGPNPTNKTSYPPPPPPSPVAAVGTPVADSEFTIRGQRYLYFQGKGDAAVNWTTAERRCAAIGGRLAEFASKDDFFNAGYAVKDFWLGYTSDKYKSFWFGLRKDPDDLLTYRYASGNVPAASAVAWGPDEPRSSVSELESRQSGRLWVNRPSECVEGQAHLTPRSYIVEKRIELLLKLGFIQVRVEDHKIKIKALPIPPFLIFWLIGLEQAWTQEWARIRNTWNVQSCSARNAYMCMVTPPPLVINSLAVNQDIENLDFQITYQGTRYVMYASVMGWSEAAGFCAGNGQVLADFSSESEYDYVRQGLAQWVYTDPNFAEEVINVWVGYQSRTSDVSGNTQFTVSSIPISGGGYYAPLTSAFTATNQCAGLTINPKSQAVSMNPSVCTRLMRPLCRSDRSAAKPALEITVNGRRFAYFPQARSWGRARETCQTLFQGDLATFGTSAEYDAVKAWMNSVFYNGIVMGTKTYEMSGDIYITDTWFGMTDLYTLGWAYLGSNVGNETNNINWQTRPAPTNNPTAGAPGPIPARSL</sequence>
<dbReference type="InterPro" id="IPR005515">
    <property type="entry name" value="VOMI"/>
</dbReference>
<gene>
    <name evidence="3" type="ORF">HYH03_013526</name>
</gene>
<dbReference type="InterPro" id="IPR036706">
    <property type="entry name" value="VOMI_sf"/>
</dbReference>
<evidence type="ECO:0000313" key="3">
    <source>
        <dbReference type="EMBL" id="KAG2487947.1"/>
    </source>
</evidence>
<feature type="domain" description="C-type lectin" evidence="2">
    <location>
        <begin position="1251"/>
        <end position="1377"/>
    </location>
</feature>
<dbReference type="InterPro" id="IPR050111">
    <property type="entry name" value="C-type_lectin/snaclec_domain"/>
</dbReference>
<dbReference type="Gene3D" id="3.10.100.10">
    <property type="entry name" value="Mannose-Binding Protein A, subunit A"/>
    <property type="match status" value="8"/>
</dbReference>
<dbReference type="CDD" id="cd00037">
    <property type="entry name" value="CLECT"/>
    <property type="match status" value="6"/>
</dbReference>
<dbReference type="InterPro" id="IPR001304">
    <property type="entry name" value="C-type_lectin-like"/>
</dbReference>
<feature type="compositionally biased region" description="Low complexity" evidence="1">
    <location>
        <begin position="2054"/>
        <end position="2065"/>
    </location>
</feature>
<evidence type="ECO:0000259" key="2">
    <source>
        <dbReference type="PROSITE" id="PS50041"/>
    </source>
</evidence>
<comment type="caution">
    <text evidence="3">The sequence shown here is derived from an EMBL/GenBank/DDBJ whole genome shotgun (WGS) entry which is preliminary data.</text>
</comment>
<evidence type="ECO:0000313" key="4">
    <source>
        <dbReference type="Proteomes" id="UP000612055"/>
    </source>
</evidence>
<dbReference type="Pfam" id="PF03762">
    <property type="entry name" value="VOMI"/>
    <property type="match status" value="1"/>
</dbReference>
<keyword evidence="4" id="KW-1185">Reference proteome</keyword>
<dbReference type="SUPFAM" id="SSF56436">
    <property type="entry name" value="C-type lectin-like"/>
    <property type="match status" value="8"/>
</dbReference>
<name>A0A836BTB7_9CHLO</name>
<feature type="domain" description="C-type lectin" evidence="2">
    <location>
        <begin position="1805"/>
        <end position="1937"/>
    </location>
</feature>
<feature type="domain" description="C-type lectin" evidence="2">
    <location>
        <begin position="296"/>
        <end position="388"/>
    </location>
</feature>
<dbReference type="OrthoDB" id="441660at2759"/>
<dbReference type="InterPro" id="IPR016186">
    <property type="entry name" value="C-type_lectin-like/link_sf"/>
</dbReference>
<feature type="region of interest" description="Disordered" evidence="1">
    <location>
        <begin position="2050"/>
        <end position="2073"/>
    </location>
</feature>
<reference evidence="3" key="1">
    <citation type="journal article" date="2020" name="bioRxiv">
        <title>Comparative genomics of Chlamydomonas.</title>
        <authorList>
            <person name="Craig R.J."/>
            <person name="Hasan A.R."/>
            <person name="Ness R.W."/>
            <person name="Keightley P.D."/>
        </authorList>
    </citation>
    <scope>NUCLEOTIDE SEQUENCE</scope>
    <source>
        <strain evidence="3">CCAP 11/70</strain>
    </source>
</reference>
<proteinExistence type="predicted"/>
<feature type="domain" description="C-type lectin" evidence="2">
    <location>
        <begin position="876"/>
        <end position="1025"/>
    </location>
</feature>
<dbReference type="PROSITE" id="PS50041">
    <property type="entry name" value="C_TYPE_LECTIN_2"/>
    <property type="match status" value="7"/>
</dbReference>
<dbReference type="Proteomes" id="UP000612055">
    <property type="component" value="Unassembled WGS sequence"/>
</dbReference>
<feature type="domain" description="C-type lectin" evidence="2">
    <location>
        <begin position="1404"/>
        <end position="1537"/>
    </location>
</feature>